<keyword evidence="2" id="KW-1185">Reference proteome</keyword>
<reference evidence="1" key="1">
    <citation type="submission" date="2019-11" db="EMBL/GenBank/DDBJ databases">
        <title>Nori genome reveals adaptations in red seaweeds to the harsh intertidal environment.</title>
        <authorList>
            <person name="Wang D."/>
            <person name="Mao Y."/>
        </authorList>
    </citation>
    <scope>NUCLEOTIDE SEQUENCE</scope>
    <source>
        <tissue evidence="1">Gametophyte</tissue>
    </source>
</reference>
<protein>
    <submittedName>
        <fullName evidence="1">Uncharacterized protein</fullName>
    </submittedName>
</protein>
<dbReference type="EMBL" id="CM020620">
    <property type="protein sequence ID" value="KAK1868028.1"/>
    <property type="molecule type" value="Genomic_DNA"/>
</dbReference>
<sequence length="434" mass="43813">MSESLPYMAFDDFFSSPAVSRPTYGGIPAVAPAVAPADDLDTVPAGDEAPAAAPAAALAFAGDDRAGEVAPPSVRAESLDLLAGDLDGIYHRNQVVSAATCISSFALDSASHVAVLKEDNSQQVFAQRLNASGVSVNAEVCVMRARSPARNGVKEVQAVVVLPPLYFSGTSALGTDWWPLVGAADSLAGASFFFNSTIVGPRVADRMPLNLLYVGSDMECGDEVTLVAGTMVAIYHADEQKTAGDADAGADAATDPDPDPDPDSFPDPHPYTPPDSDPNPHPYTHPAANTDAHPDSAAIAYPYPHSAANADADAVADANANAAADAATNPPPYSAAVPDAHPHSAADADAHAAADADAHAAADADAHAAANTHPHPDPDEAPSANADADVHPVAAADTVPDADGEPVGNPGAAADGVPDADAPIVIAVALPQRL</sequence>
<evidence type="ECO:0000313" key="2">
    <source>
        <dbReference type="Proteomes" id="UP000798662"/>
    </source>
</evidence>
<dbReference type="Proteomes" id="UP000798662">
    <property type="component" value="Chromosome 3"/>
</dbReference>
<comment type="caution">
    <text evidence="1">The sequence shown here is derived from an EMBL/GenBank/DDBJ whole genome shotgun (WGS) entry which is preliminary data.</text>
</comment>
<name>A0ACC3CD62_PYRYE</name>
<gene>
    <name evidence="1" type="ORF">I4F81_010525</name>
</gene>
<proteinExistence type="predicted"/>
<accession>A0ACC3CD62</accession>
<organism evidence="1 2">
    <name type="scientific">Pyropia yezoensis</name>
    <name type="common">Susabi-nori</name>
    <name type="synonym">Porphyra yezoensis</name>
    <dbReference type="NCBI Taxonomy" id="2788"/>
    <lineage>
        <taxon>Eukaryota</taxon>
        <taxon>Rhodophyta</taxon>
        <taxon>Bangiophyceae</taxon>
        <taxon>Bangiales</taxon>
        <taxon>Bangiaceae</taxon>
        <taxon>Pyropia</taxon>
    </lineage>
</organism>
<evidence type="ECO:0000313" key="1">
    <source>
        <dbReference type="EMBL" id="KAK1868028.1"/>
    </source>
</evidence>